<dbReference type="Proteomes" id="UP001140234">
    <property type="component" value="Unassembled WGS sequence"/>
</dbReference>
<keyword evidence="2" id="KW-1185">Reference proteome</keyword>
<name>A0ACC1JJE3_9FUNG</name>
<reference evidence="1" key="1">
    <citation type="submission" date="2022-07" db="EMBL/GenBank/DDBJ databases">
        <title>Phylogenomic reconstructions and comparative analyses of Kickxellomycotina fungi.</title>
        <authorList>
            <person name="Reynolds N.K."/>
            <person name="Stajich J.E."/>
            <person name="Barry K."/>
            <person name="Grigoriev I.V."/>
            <person name="Crous P."/>
            <person name="Smith M.E."/>
        </authorList>
    </citation>
    <scope>NUCLEOTIDE SEQUENCE</scope>
    <source>
        <strain evidence="1">CBS 109366</strain>
    </source>
</reference>
<dbReference type="EMBL" id="JANBUJ010003738">
    <property type="protein sequence ID" value="KAJ2759591.1"/>
    <property type="molecule type" value="Genomic_DNA"/>
</dbReference>
<evidence type="ECO:0000313" key="1">
    <source>
        <dbReference type="EMBL" id="KAJ2759591.1"/>
    </source>
</evidence>
<accession>A0ACC1JJE3</accession>
<gene>
    <name evidence="1" type="ORF">IWQ57_006516</name>
</gene>
<sequence length="133" mass="14984">MADTGNGRSSATTDEFLQEYIAATKRKLEASPVGPNSAADLSVMIKDEETPKTWRRYYSNREVSEIVDQECVECEYRWRMCRANPPSFGQRISQCSELRKAYEACRERVRAEMREKSGKPLVGRAGAGPPAES</sequence>
<proteinExistence type="predicted"/>
<evidence type="ECO:0000313" key="2">
    <source>
        <dbReference type="Proteomes" id="UP001140234"/>
    </source>
</evidence>
<organism evidence="1 2">
    <name type="scientific">Coemansia nantahalensis</name>
    <dbReference type="NCBI Taxonomy" id="2789366"/>
    <lineage>
        <taxon>Eukaryota</taxon>
        <taxon>Fungi</taxon>
        <taxon>Fungi incertae sedis</taxon>
        <taxon>Zoopagomycota</taxon>
        <taxon>Kickxellomycotina</taxon>
        <taxon>Kickxellomycetes</taxon>
        <taxon>Kickxellales</taxon>
        <taxon>Kickxellaceae</taxon>
        <taxon>Coemansia</taxon>
    </lineage>
</organism>
<comment type="caution">
    <text evidence="1">The sequence shown here is derived from an EMBL/GenBank/DDBJ whole genome shotgun (WGS) entry which is preliminary data.</text>
</comment>
<protein>
    <submittedName>
        <fullName evidence="1">Uncharacterized protein</fullName>
    </submittedName>
</protein>